<evidence type="ECO:0000313" key="3">
    <source>
        <dbReference type="EMBL" id="MFD1671729.1"/>
    </source>
</evidence>
<dbReference type="EMBL" id="JBHTOP010000022">
    <property type="protein sequence ID" value="MFD1671729.1"/>
    <property type="molecule type" value="Genomic_DNA"/>
</dbReference>
<keyword evidence="1 2" id="KW-0472">Membrane</keyword>
<comment type="pathway">
    <text evidence="1">Cell wall biogenesis; lipoteichoic acid biosynthesis.</text>
</comment>
<organism evidence="3 4">
    <name type="scientific">Agrilactobacillus yilanensis</name>
    <dbReference type="NCBI Taxonomy" id="2485997"/>
    <lineage>
        <taxon>Bacteria</taxon>
        <taxon>Bacillati</taxon>
        <taxon>Bacillota</taxon>
        <taxon>Bacilli</taxon>
        <taxon>Lactobacillales</taxon>
        <taxon>Lactobacillaceae</taxon>
        <taxon>Agrilactobacillus</taxon>
    </lineage>
</organism>
<dbReference type="Proteomes" id="UP001597267">
    <property type="component" value="Unassembled WGS sequence"/>
</dbReference>
<keyword evidence="1" id="KW-1003">Cell membrane</keyword>
<evidence type="ECO:0000256" key="1">
    <source>
        <dbReference type="PIRNR" id="PIRNR021438"/>
    </source>
</evidence>
<keyword evidence="2" id="KW-0812">Transmembrane</keyword>
<sequence>MKRRRRLWQIFGPLIVAAVAITMIMVLPISFKQANSKTVEKAATSLSANVLKGESLKDQAMSSSGNYVPFIGSSELSRMDPFHPSILAKKYHRDYQPLLLGAPGTQSLTHFFSVNGMSASLRNKKAVVIISPQWFVRKGVQPNMFSFYYSPLQTTTFLEHAKNNAMDRYAAKRLLQMPSGTSDSIIHQALLQVAVGLPLTNFQKFYIQDIKGNALKTQDDVFSRLFLKDRERYIQKGLKHLPSKYNFTELDDLAGQLGAGETGSNPFEVKDSFYSRRIEPLEPKLKGSQRHFNYQYGPEYSDFQLLLNKFSQLHMDVLFVIPPVNYRWAEYTGLPQKTLRNFDRKITYQLRSQGFNNIDDMTNDDKEDYFMQDTIHLGWRGWLDLDQEVKPFLETTKAAPQNYQIKQHFYTKAWQKTPAKAVPNMVKTAD</sequence>
<gene>
    <name evidence="3" type="primary">dltD</name>
    <name evidence="3" type="ORF">ACFQ5M_06475</name>
</gene>
<accession>A0ABW4J5S3</accession>
<evidence type="ECO:0000313" key="4">
    <source>
        <dbReference type="Proteomes" id="UP001597267"/>
    </source>
</evidence>
<keyword evidence="4" id="KW-1185">Reference proteome</keyword>
<dbReference type="PANTHER" id="PTHR40039:SF1">
    <property type="entry name" value="PROTEIN DLTD"/>
    <property type="match status" value="1"/>
</dbReference>
<dbReference type="PANTHER" id="PTHR40039">
    <property type="entry name" value="PROTEIN DLTD"/>
    <property type="match status" value="1"/>
</dbReference>
<protein>
    <recommendedName>
        <fullName evidence="1">Protein DltD</fullName>
    </recommendedName>
</protein>
<feature type="transmembrane region" description="Helical" evidence="2">
    <location>
        <begin position="7"/>
        <end position="31"/>
    </location>
</feature>
<keyword evidence="2" id="KW-1133">Transmembrane helix</keyword>
<dbReference type="Pfam" id="PF04914">
    <property type="entry name" value="DltD"/>
    <property type="match status" value="1"/>
</dbReference>
<reference evidence="4" key="1">
    <citation type="journal article" date="2019" name="Int. J. Syst. Evol. Microbiol.">
        <title>The Global Catalogue of Microorganisms (GCM) 10K type strain sequencing project: providing services to taxonomists for standard genome sequencing and annotation.</title>
        <authorList>
            <consortium name="The Broad Institute Genomics Platform"/>
            <consortium name="The Broad Institute Genome Sequencing Center for Infectious Disease"/>
            <person name="Wu L."/>
            <person name="Ma J."/>
        </authorList>
    </citation>
    <scope>NUCLEOTIDE SEQUENCE [LARGE SCALE GENOMIC DNA]</scope>
    <source>
        <strain evidence="4">CCM 8896</strain>
    </source>
</reference>
<dbReference type="InterPro" id="IPR023896">
    <property type="entry name" value="LTA_DltD"/>
</dbReference>
<evidence type="ECO:0000256" key="2">
    <source>
        <dbReference type="SAM" id="Phobius"/>
    </source>
</evidence>
<dbReference type="NCBIfam" id="TIGR04092">
    <property type="entry name" value="LTA_DltD"/>
    <property type="match status" value="1"/>
</dbReference>
<name>A0ABW4J5S3_9LACO</name>
<comment type="similarity">
    <text evidence="1">Belongs to the DltD family.</text>
</comment>
<dbReference type="InterPro" id="IPR006998">
    <property type="entry name" value="DltD"/>
</dbReference>
<dbReference type="PIRSF" id="PIRSF021438">
    <property type="entry name" value="DltD"/>
    <property type="match status" value="1"/>
</dbReference>
<proteinExistence type="inferred from homology"/>
<dbReference type="RefSeq" id="WP_125713741.1">
    <property type="nucleotide sequence ID" value="NZ_JBHTOP010000022.1"/>
</dbReference>
<comment type="caution">
    <text evidence="3">The sequence shown here is derived from an EMBL/GenBank/DDBJ whole genome shotgun (WGS) entry which is preliminary data.</text>
</comment>